<proteinExistence type="predicted"/>
<gene>
    <name evidence="1" type="primary">Ascc3_predicted</name>
    <name evidence="1" type="ORF">rCG_58563</name>
</gene>
<feature type="non-terminal residue" evidence="1">
    <location>
        <position position="15"/>
    </location>
</feature>
<accession>A6K6T8</accession>
<evidence type="ECO:0000313" key="1">
    <source>
        <dbReference type="EMBL" id="EDL99657.1"/>
    </source>
</evidence>
<reference evidence="2" key="1">
    <citation type="submission" date="2005-09" db="EMBL/GenBank/DDBJ databases">
        <authorList>
            <person name="Mural R.J."/>
            <person name="Li P.W."/>
            <person name="Adams M.D."/>
            <person name="Amanatides P.G."/>
            <person name="Baden-Tillson H."/>
            <person name="Barnstead M."/>
            <person name="Chin S.H."/>
            <person name="Dew I."/>
            <person name="Evans C.A."/>
            <person name="Ferriera S."/>
            <person name="Flanigan M."/>
            <person name="Fosler C."/>
            <person name="Glodek A."/>
            <person name="Gu Z."/>
            <person name="Holt R.A."/>
            <person name="Jennings D."/>
            <person name="Kraft C.L."/>
            <person name="Lu F."/>
            <person name="Nguyen T."/>
            <person name="Nusskern D.R."/>
            <person name="Pfannkoch C.M."/>
            <person name="Sitter C."/>
            <person name="Sutton G.G."/>
            <person name="Venter J.C."/>
            <person name="Wang Z."/>
            <person name="Woodage T."/>
            <person name="Zheng X.H."/>
            <person name="Zhong F."/>
        </authorList>
    </citation>
    <scope>NUCLEOTIDE SEQUENCE [LARGE SCALE GENOMIC DNA]</scope>
    <source>
        <strain>BN</strain>
        <strain evidence="2">Sprague-Dawley</strain>
    </source>
</reference>
<name>A6K6T8_RAT</name>
<sequence length="15" mass="1794">MPYNILHNSLLTQLH</sequence>
<dbReference type="EMBL" id="CH474025">
    <property type="protein sequence ID" value="EDL99657.1"/>
    <property type="molecule type" value="Genomic_DNA"/>
</dbReference>
<evidence type="ECO:0000313" key="2">
    <source>
        <dbReference type="Proteomes" id="UP000234681"/>
    </source>
</evidence>
<protein>
    <submittedName>
        <fullName evidence="1">Activating signal cointegrator 1 complex subunit 3 (Predicted), isoform CRA_d</fullName>
    </submittedName>
</protein>
<organism evidence="1 2">
    <name type="scientific">Rattus norvegicus</name>
    <name type="common">Rat</name>
    <dbReference type="NCBI Taxonomy" id="10116"/>
    <lineage>
        <taxon>Eukaryota</taxon>
        <taxon>Metazoa</taxon>
        <taxon>Chordata</taxon>
        <taxon>Craniata</taxon>
        <taxon>Vertebrata</taxon>
        <taxon>Euteleostomi</taxon>
        <taxon>Mammalia</taxon>
        <taxon>Eutheria</taxon>
        <taxon>Euarchontoglires</taxon>
        <taxon>Glires</taxon>
        <taxon>Rodentia</taxon>
        <taxon>Myomorpha</taxon>
        <taxon>Muroidea</taxon>
        <taxon>Muridae</taxon>
        <taxon>Murinae</taxon>
        <taxon>Rattus</taxon>
    </lineage>
</organism>
<dbReference type="Proteomes" id="UP000234681">
    <property type="component" value="Chromosome 20"/>
</dbReference>